<reference evidence="2" key="1">
    <citation type="submission" date="2021-01" db="EMBL/GenBank/DDBJ databases">
        <authorList>
            <consortium name="Genoscope - CEA"/>
            <person name="William W."/>
        </authorList>
    </citation>
    <scope>NUCLEOTIDE SEQUENCE</scope>
</reference>
<dbReference type="EMBL" id="HG994373">
    <property type="protein sequence ID" value="CAF1766640.1"/>
    <property type="molecule type" value="Genomic_DNA"/>
</dbReference>
<sequence length="45" mass="4873">MAALATKQSLSLLLSSLLLLIGQCMLHHVSTGSFYDNFDIPHPMG</sequence>
<protein>
    <submittedName>
        <fullName evidence="2">(rape) hypothetical protein</fullName>
    </submittedName>
</protein>
<evidence type="ECO:0000313" key="2">
    <source>
        <dbReference type="EMBL" id="CAF1766640.1"/>
    </source>
</evidence>
<accession>A0A816J690</accession>
<feature type="chain" id="PRO_5032480891" evidence="1">
    <location>
        <begin position="27"/>
        <end position="45"/>
    </location>
</feature>
<dbReference type="Proteomes" id="UP001295469">
    <property type="component" value="Chromosome C09"/>
</dbReference>
<feature type="signal peptide" evidence="1">
    <location>
        <begin position="1"/>
        <end position="26"/>
    </location>
</feature>
<gene>
    <name evidence="2" type="ORF">DARMORV10_C09P49390.1</name>
</gene>
<dbReference type="AlphaFoldDB" id="A0A816J690"/>
<proteinExistence type="predicted"/>
<keyword evidence="1" id="KW-0732">Signal</keyword>
<name>A0A816J690_BRANA</name>
<evidence type="ECO:0000256" key="1">
    <source>
        <dbReference type="SAM" id="SignalP"/>
    </source>
</evidence>
<organism evidence="2">
    <name type="scientific">Brassica napus</name>
    <name type="common">Rape</name>
    <dbReference type="NCBI Taxonomy" id="3708"/>
    <lineage>
        <taxon>Eukaryota</taxon>
        <taxon>Viridiplantae</taxon>
        <taxon>Streptophyta</taxon>
        <taxon>Embryophyta</taxon>
        <taxon>Tracheophyta</taxon>
        <taxon>Spermatophyta</taxon>
        <taxon>Magnoliopsida</taxon>
        <taxon>eudicotyledons</taxon>
        <taxon>Gunneridae</taxon>
        <taxon>Pentapetalae</taxon>
        <taxon>rosids</taxon>
        <taxon>malvids</taxon>
        <taxon>Brassicales</taxon>
        <taxon>Brassicaceae</taxon>
        <taxon>Brassiceae</taxon>
        <taxon>Brassica</taxon>
    </lineage>
</organism>